<proteinExistence type="predicted"/>
<name>A0A0L0F828_9EUKA</name>
<feature type="non-terminal residue" evidence="1">
    <location>
        <position position="63"/>
    </location>
</feature>
<protein>
    <submittedName>
        <fullName evidence="1">Uncharacterized protein</fullName>
    </submittedName>
</protein>
<sequence>MEYYDPQVMFTIPRLAVLSCVLLNPNTVEGYSLLKPYTQQLDSIKSKIKRLDSIGIMNLEREL</sequence>
<reference evidence="1 2" key="1">
    <citation type="submission" date="2011-02" db="EMBL/GenBank/DDBJ databases">
        <title>The Genome Sequence of Sphaeroforma arctica JP610.</title>
        <authorList>
            <consortium name="The Broad Institute Genome Sequencing Platform"/>
            <person name="Russ C."/>
            <person name="Cuomo C."/>
            <person name="Young S.K."/>
            <person name="Zeng Q."/>
            <person name="Gargeya S."/>
            <person name="Alvarado L."/>
            <person name="Berlin A."/>
            <person name="Chapman S.B."/>
            <person name="Chen Z."/>
            <person name="Freedman E."/>
            <person name="Gellesch M."/>
            <person name="Goldberg J."/>
            <person name="Griggs A."/>
            <person name="Gujja S."/>
            <person name="Heilman E."/>
            <person name="Heiman D."/>
            <person name="Howarth C."/>
            <person name="Mehta T."/>
            <person name="Neiman D."/>
            <person name="Pearson M."/>
            <person name="Roberts A."/>
            <person name="Saif S."/>
            <person name="Shea T."/>
            <person name="Shenoy N."/>
            <person name="Sisk P."/>
            <person name="Stolte C."/>
            <person name="Sykes S."/>
            <person name="White J."/>
            <person name="Yandava C."/>
            <person name="Burger G."/>
            <person name="Gray M.W."/>
            <person name="Holland P.W.H."/>
            <person name="King N."/>
            <person name="Lang F.B.F."/>
            <person name="Roger A.J."/>
            <person name="Ruiz-Trillo I."/>
            <person name="Haas B."/>
            <person name="Nusbaum C."/>
            <person name="Birren B."/>
        </authorList>
    </citation>
    <scope>NUCLEOTIDE SEQUENCE [LARGE SCALE GENOMIC DNA]</scope>
    <source>
        <strain evidence="1 2">JP610</strain>
    </source>
</reference>
<dbReference type="EMBL" id="KQ246379">
    <property type="protein sequence ID" value="KNC72880.1"/>
    <property type="molecule type" value="Genomic_DNA"/>
</dbReference>
<keyword evidence="2" id="KW-1185">Reference proteome</keyword>
<dbReference type="Proteomes" id="UP000054560">
    <property type="component" value="Unassembled WGS sequence"/>
</dbReference>
<dbReference type="OrthoDB" id="20035at2759"/>
<dbReference type="AlphaFoldDB" id="A0A0L0F828"/>
<organism evidence="1 2">
    <name type="scientific">Sphaeroforma arctica JP610</name>
    <dbReference type="NCBI Taxonomy" id="667725"/>
    <lineage>
        <taxon>Eukaryota</taxon>
        <taxon>Ichthyosporea</taxon>
        <taxon>Ichthyophonida</taxon>
        <taxon>Sphaeroforma</taxon>
    </lineage>
</organism>
<evidence type="ECO:0000313" key="2">
    <source>
        <dbReference type="Proteomes" id="UP000054560"/>
    </source>
</evidence>
<accession>A0A0L0F828</accession>
<dbReference type="RefSeq" id="XP_014146782.1">
    <property type="nucleotide sequence ID" value="XM_014291307.1"/>
</dbReference>
<dbReference type="GeneID" id="25915064"/>
<gene>
    <name evidence="1" type="ORF">SARC_14560</name>
</gene>
<evidence type="ECO:0000313" key="1">
    <source>
        <dbReference type="EMBL" id="KNC72880.1"/>
    </source>
</evidence>